<accession>A0A1M6GH41</accession>
<name>A0A1M6GH41_9FLAO</name>
<organism evidence="1 2">
    <name type="scientific">Mesonia phycicola</name>
    <dbReference type="NCBI Taxonomy" id="579105"/>
    <lineage>
        <taxon>Bacteria</taxon>
        <taxon>Pseudomonadati</taxon>
        <taxon>Bacteroidota</taxon>
        <taxon>Flavobacteriia</taxon>
        <taxon>Flavobacteriales</taxon>
        <taxon>Flavobacteriaceae</taxon>
        <taxon>Mesonia</taxon>
    </lineage>
</organism>
<dbReference type="Proteomes" id="UP000184225">
    <property type="component" value="Unassembled WGS sequence"/>
</dbReference>
<sequence length="100" mass="11463">MKVNVQSVNFNADQQLISFIENKLSKLETHFNKVINASVYLKVQKTSEPENKITEILIKIPGNEIIVKKVTKSFEKGVDEVVSAMKRSLKKKKEKRKAFV</sequence>
<dbReference type="NCBIfam" id="TIGR00741">
    <property type="entry name" value="yfiA"/>
    <property type="match status" value="1"/>
</dbReference>
<dbReference type="Gene3D" id="3.30.160.100">
    <property type="entry name" value="Ribosome hibernation promotion factor-like"/>
    <property type="match status" value="1"/>
</dbReference>
<gene>
    <name evidence="1" type="ORF">SAMN04488096_10833</name>
</gene>
<dbReference type="STRING" id="579105.SAMN04488096_10833"/>
<evidence type="ECO:0000313" key="2">
    <source>
        <dbReference type="Proteomes" id="UP000184225"/>
    </source>
</evidence>
<dbReference type="InterPro" id="IPR036567">
    <property type="entry name" value="RHF-like"/>
</dbReference>
<dbReference type="AlphaFoldDB" id="A0A1M6GH41"/>
<dbReference type="SUPFAM" id="SSF69754">
    <property type="entry name" value="Ribosome binding protein Y (YfiA homologue)"/>
    <property type="match status" value="1"/>
</dbReference>
<dbReference type="RefSeq" id="WP_073152415.1">
    <property type="nucleotide sequence ID" value="NZ_FQYY01000008.1"/>
</dbReference>
<dbReference type="OrthoDB" id="9808702at2"/>
<proteinExistence type="predicted"/>
<reference evidence="1 2" key="1">
    <citation type="submission" date="2016-11" db="EMBL/GenBank/DDBJ databases">
        <authorList>
            <person name="Jaros S."/>
            <person name="Januszkiewicz K."/>
            <person name="Wedrychowicz H."/>
        </authorList>
    </citation>
    <scope>NUCLEOTIDE SEQUENCE [LARGE SCALE GENOMIC DNA]</scope>
    <source>
        <strain evidence="1 2">DSM 21425</strain>
    </source>
</reference>
<dbReference type="EMBL" id="FQYY01000008">
    <property type="protein sequence ID" value="SHJ09192.1"/>
    <property type="molecule type" value="Genomic_DNA"/>
</dbReference>
<protein>
    <submittedName>
        <fullName evidence="1">Putative sigma-54 modulation protein</fullName>
    </submittedName>
</protein>
<dbReference type="InterPro" id="IPR003489">
    <property type="entry name" value="RHF/RaiA"/>
</dbReference>
<evidence type="ECO:0000313" key="1">
    <source>
        <dbReference type="EMBL" id="SHJ09192.1"/>
    </source>
</evidence>
<dbReference type="Pfam" id="PF02482">
    <property type="entry name" value="Ribosomal_S30AE"/>
    <property type="match status" value="1"/>
</dbReference>
<keyword evidence="2" id="KW-1185">Reference proteome</keyword>